<dbReference type="PANTHER" id="PTHR47840">
    <property type="entry name" value="ZN(II)2CYS6 TRANSCRIPTION FACTOR (EUROFUNG)-RELATED"/>
    <property type="match status" value="1"/>
</dbReference>
<organism evidence="5 6">
    <name type="scientific">Talaromyces proteolyticus</name>
    <dbReference type="NCBI Taxonomy" id="1131652"/>
    <lineage>
        <taxon>Eukaryota</taxon>
        <taxon>Fungi</taxon>
        <taxon>Dikarya</taxon>
        <taxon>Ascomycota</taxon>
        <taxon>Pezizomycotina</taxon>
        <taxon>Eurotiomycetes</taxon>
        <taxon>Eurotiomycetidae</taxon>
        <taxon>Eurotiales</taxon>
        <taxon>Trichocomaceae</taxon>
        <taxon>Talaromyces</taxon>
        <taxon>Talaromyces sect. Bacilispori</taxon>
    </lineage>
</organism>
<dbReference type="EMBL" id="JAJTJA010000001">
    <property type="protein sequence ID" value="KAH8705247.1"/>
    <property type="molecule type" value="Genomic_DNA"/>
</dbReference>
<reference evidence="5" key="1">
    <citation type="submission" date="2021-12" db="EMBL/GenBank/DDBJ databases">
        <title>Convergent genome expansion in fungi linked to evolution of root-endophyte symbiosis.</title>
        <authorList>
            <consortium name="DOE Joint Genome Institute"/>
            <person name="Ke Y.-H."/>
            <person name="Bonito G."/>
            <person name="Liao H.-L."/>
            <person name="Looney B."/>
            <person name="Rojas-Flechas A."/>
            <person name="Nash J."/>
            <person name="Hameed K."/>
            <person name="Schadt C."/>
            <person name="Martin F."/>
            <person name="Crous P.W."/>
            <person name="Miettinen O."/>
            <person name="Magnuson J.K."/>
            <person name="Labbe J."/>
            <person name="Jacobson D."/>
            <person name="Doktycz M.J."/>
            <person name="Veneault-Fourrey C."/>
            <person name="Kuo A."/>
            <person name="Mondo S."/>
            <person name="Calhoun S."/>
            <person name="Riley R."/>
            <person name="Ohm R."/>
            <person name="LaButti K."/>
            <person name="Andreopoulos B."/>
            <person name="Pangilinan J."/>
            <person name="Nolan M."/>
            <person name="Tritt A."/>
            <person name="Clum A."/>
            <person name="Lipzen A."/>
            <person name="Daum C."/>
            <person name="Barry K."/>
            <person name="Grigoriev I.V."/>
            <person name="Vilgalys R."/>
        </authorList>
    </citation>
    <scope>NUCLEOTIDE SEQUENCE</scope>
    <source>
        <strain evidence="5">PMI_201</strain>
    </source>
</reference>
<dbReference type="GO" id="GO:0006351">
    <property type="term" value="P:DNA-templated transcription"/>
    <property type="evidence" value="ECO:0007669"/>
    <property type="project" value="InterPro"/>
</dbReference>
<dbReference type="Proteomes" id="UP001201262">
    <property type="component" value="Unassembled WGS sequence"/>
</dbReference>
<dbReference type="RefSeq" id="XP_046077868.1">
    <property type="nucleotide sequence ID" value="XM_046214833.1"/>
</dbReference>
<evidence type="ECO:0000256" key="3">
    <source>
        <dbReference type="ARBA" id="ARBA00023242"/>
    </source>
</evidence>
<evidence type="ECO:0000259" key="4">
    <source>
        <dbReference type="SMART" id="SM00906"/>
    </source>
</evidence>
<proteinExistence type="predicted"/>
<keyword evidence="3" id="KW-0539">Nucleus</keyword>
<comment type="caution">
    <text evidence="5">The sequence shown here is derived from an EMBL/GenBank/DDBJ whole genome shotgun (WGS) entry which is preliminary data.</text>
</comment>
<keyword evidence="2" id="KW-0804">Transcription</keyword>
<evidence type="ECO:0000256" key="2">
    <source>
        <dbReference type="ARBA" id="ARBA00023163"/>
    </source>
</evidence>
<name>A0AAD4L3H5_9EURO</name>
<evidence type="ECO:0000313" key="5">
    <source>
        <dbReference type="EMBL" id="KAH8705247.1"/>
    </source>
</evidence>
<dbReference type="CDD" id="cd12148">
    <property type="entry name" value="fungal_TF_MHR"/>
    <property type="match status" value="1"/>
</dbReference>
<dbReference type="GO" id="GO:0008270">
    <property type="term" value="F:zinc ion binding"/>
    <property type="evidence" value="ECO:0007669"/>
    <property type="project" value="InterPro"/>
</dbReference>
<dbReference type="GO" id="GO:0003677">
    <property type="term" value="F:DNA binding"/>
    <property type="evidence" value="ECO:0007669"/>
    <property type="project" value="InterPro"/>
</dbReference>
<gene>
    <name evidence="5" type="ORF">BGW36DRAFT_367181</name>
</gene>
<dbReference type="InterPro" id="IPR007219">
    <property type="entry name" value="XnlR_reg_dom"/>
</dbReference>
<accession>A0AAD4L3H5</accession>
<dbReference type="AlphaFoldDB" id="A0AAD4L3H5"/>
<feature type="domain" description="Xylanolytic transcriptional activator regulatory" evidence="4">
    <location>
        <begin position="7"/>
        <end position="74"/>
    </location>
</feature>
<dbReference type="PANTHER" id="PTHR47840:SF1">
    <property type="entry name" value="ZN(II)2CYS6 TRANSCRIPTION FACTOR (EUROFUNG)"/>
    <property type="match status" value="1"/>
</dbReference>
<evidence type="ECO:0000313" key="6">
    <source>
        <dbReference type="Proteomes" id="UP001201262"/>
    </source>
</evidence>
<keyword evidence="1" id="KW-0805">Transcription regulation</keyword>
<evidence type="ECO:0000256" key="1">
    <source>
        <dbReference type="ARBA" id="ARBA00023015"/>
    </source>
</evidence>
<dbReference type="SMART" id="SM00906">
    <property type="entry name" value="Fungal_trans"/>
    <property type="match status" value="1"/>
</dbReference>
<keyword evidence="6" id="KW-1185">Reference proteome</keyword>
<sequence>MGKPKRAWLATRKAINHALLLGLHRPNQSNNRIKQPLWSQVWQMDRQLSSILGVPYSVPYSQSRHCIDESIPAQIMHRINNVVCHIGDRNQGIGQHSIPEIETQIQECATLFPEEWFSLSTEGLSFEFIYARQVCLMYLMQLKKNLYLPDVLTALQNPEASQTHREHAVQACREMVSAYKVLRNSSKSALVICDLMDFIVFSAALVLALHLLAPPGSRNSSRDADDWAIITHLTLTFRQLSRAIECSVAKQAATLLEYLYAAHHHQYAGPEEYVAVIPWFGRVKISCVPRQQHIAYLQTPSTDDNAESVGSCIEFGVNLLTPTTGSGNELESWSIQHMEEELGIDWTAFDDADWEYDWHQIFYSTNHYESTD</sequence>
<dbReference type="GeneID" id="70245120"/>
<protein>
    <recommendedName>
        <fullName evidence="4">Xylanolytic transcriptional activator regulatory domain-containing protein</fullName>
    </recommendedName>
</protein>